<dbReference type="Pfam" id="PF13191">
    <property type="entry name" value="AAA_16"/>
    <property type="match status" value="1"/>
</dbReference>
<accession>A0A9W4E3G5</accession>
<dbReference type="PRINTS" id="PR00038">
    <property type="entry name" value="HTHLUXR"/>
</dbReference>
<evidence type="ECO:0000313" key="4">
    <source>
        <dbReference type="EMBL" id="CAG6392042.1"/>
    </source>
</evidence>
<evidence type="ECO:0000313" key="5">
    <source>
        <dbReference type="Proteomes" id="UP001152519"/>
    </source>
</evidence>
<name>A0A9W4E3G5_9ACTN</name>
<organism evidence="4 5">
    <name type="scientific">Actinacidiphila cocklensis</name>
    <dbReference type="NCBI Taxonomy" id="887465"/>
    <lineage>
        <taxon>Bacteria</taxon>
        <taxon>Bacillati</taxon>
        <taxon>Actinomycetota</taxon>
        <taxon>Actinomycetes</taxon>
        <taxon>Kitasatosporales</taxon>
        <taxon>Streptomycetaceae</taxon>
        <taxon>Actinacidiphila</taxon>
    </lineage>
</organism>
<dbReference type="PROSITE" id="PS50043">
    <property type="entry name" value="HTH_LUXR_2"/>
    <property type="match status" value="1"/>
</dbReference>
<reference evidence="4" key="1">
    <citation type="submission" date="2021-05" db="EMBL/GenBank/DDBJ databases">
        <authorList>
            <person name="Arsene-Ploetze F."/>
        </authorList>
    </citation>
    <scope>NUCLEOTIDE SEQUENCE</scope>
    <source>
        <strain evidence="4">DSM 42138</strain>
    </source>
</reference>
<evidence type="ECO:0000259" key="3">
    <source>
        <dbReference type="PROSITE" id="PS50043"/>
    </source>
</evidence>
<proteinExistence type="predicted"/>
<dbReference type="GO" id="GO:0003677">
    <property type="term" value="F:DNA binding"/>
    <property type="evidence" value="ECO:0007669"/>
    <property type="project" value="InterPro"/>
</dbReference>
<dbReference type="SMART" id="SM00421">
    <property type="entry name" value="HTH_LUXR"/>
    <property type="match status" value="1"/>
</dbReference>
<sequence>MLLSSTRAGIIGVSEDGPERLRGRRRECEVLDGLISGVESGSSAVLVLRGDAGIGKSALLDHLAARAAGYRIARGAGAESEMELPFAGLHRLCAPFVGRADSLPPPQREALSTAFGVSMGPPPDRFLVGLAVLGLLTDVAAERPLFCLVDDAQWLDRVSAQTLAFVARRMLAEPLALVFASRERRGRDELAGLPELALDGLDDTDARALLDAAANGPMDERIRVRVLAEARGNPLALLELPHGRIEAEPAGGLGLSDPGPVAGRIERSYLARVRSLPTATQRLLLTAAAEPIGDVTLLRRAAARLDISQDAAGPAVRAGLLEVGAMVRFRHPLLRSAIYRSAGLADLRQVHRALAEETDPLLDPDRRAWHLAQATVRPDESIAAELEASAQRALARGGTAAAAAFLAHAAALTPHPGRKATRALAAAQAKLRAGAPAAARELLALARSGVLDDLGRVRVDLVQARIALASSRLDEALPLLLATAQHAVPLDVGLARETFLDTLSAAMFAGRLATGVSVREVASAAQKTSAPTTKPPGNADLLLNAFAARFTGGYRVAVAASHDALRAFRRESDPDEVLRWSWLASALAAEMWDFEAWTELVARHVRTARAVGALTELPLALNSQVVVHTCAGELEAAALLTAEIDRLQEAVGSNFAPYGTMTLAAWQGRGREAAPLIEASMEDALHRGEGIGVAIAQRAGAVLHNGLGRYEEAFGAARLASAHPQDLVAAHWGLVELVEAGVRSGRLDAAEAALVRLTETTDAAATHWALGVQTRSRALLSRGKAAEELYRESIERLGSSRVAMETARSHLLYGEWLRRESRRADAREQLRKAHALFTRFGAGAFAERAVRELRATGETVARHDGAPTATLTPQETQIAHLAREGFTNSEIGAQLFLSPHTVEWHLRKVYAKLGIASRRLLRTAL</sequence>
<comment type="caution">
    <text evidence="4">The sequence shown here is derived from an EMBL/GenBank/DDBJ whole genome shotgun (WGS) entry which is preliminary data.</text>
</comment>
<dbReference type="GO" id="GO:0005737">
    <property type="term" value="C:cytoplasm"/>
    <property type="evidence" value="ECO:0007669"/>
    <property type="project" value="TreeGrafter"/>
</dbReference>
<dbReference type="InterPro" id="IPR041664">
    <property type="entry name" value="AAA_16"/>
</dbReference>
<dbReference type="EMBL" id="CAJSLV010000043">
    <property type="protein sequence ID" value="CAG6392042.1"/>
    <property type="molecule type" value="Genomic_DNA"/>
</dbReference>
<protein>
    <submittedName>
        <fullName evidence="4">Regulatory LuxR family protein</fullName>
    </submittedName>
</protein>
<evidence type="ECO:0000256" key="2">
    <source>
        <dbReference type="ARBA" id="ARBA00022840"/>
    </source>
</evidence>
<gene>
    <name evidence="4" type="ORF">SCOCK_150014</name>
</gene>
<dbReference type="RefSeq" id="WP_251486366.1">
    <property type="nucleotide sequence ID" value="NZ_CAJSLV010000043.1"/>
</dbReference>
<keyword evidence="5" id="KW-1185">Reference proteome</keyword>
<dbReference type="Proteomes" id="UP001152519">
    <property type="component" value="Unassembled WGS sequence"/>
</dbReference>
<dbReference type="InterPro" id="IPR000792">
    <property type="entry name" value="Tscrpt_reg_LuxR_C"/>
</dbReference>
<dbReference type="GO" id="GO:0006355">
    <property type="term" value="P:regulation of DNA-templated transcription"/>
    <property type="evidence" value="ECO:0007669"/>
    <property type="project" value="InterPro"/>
</dbReference>
<dbReference type="PANTHER" id="PTHR16305:SF35">
    <property type="entry name" value="TRANSCRIPTIONAL ACTIVATOR DOMAIN"/>
    <property type="match status" value="1"/>
</dbReference>
<dbReference type="PANTHER" id="PTHR16305">
    <property type="entry name" value="TESTICULAR SOLUBLE ADENYLYL CYCLASE"/>
    <property type="match status" value="1"/>
</dbReference>
<dbReference type="Pfam" id="PF00196">
    <property type="entry name" value="GerE"/>
    <property type="match status" value="1"/>
</dbReference>
<dbReference type="SUPFAM" id="SSF52540">
    <property type="entry name" value="P-loop containing nucleoside triphosphate hydrolases"/>
    <property type="match status" value="1"/>
</dbReference>
<dbReference type="SUPFAM" id="SSF46894">
    <property type="entry name" value="C-terminal effector domain of the bipartite response regulators"/>
    <property type="match status" value="1"/>
</dbReference>
<dbReference type="Gene3D" id="1.10.10.10">
    <property type="entry name" value="Winged helix-like DNA-binding domain superfamily/Winged helix DNA-binding domain"/>
    <property type="match status" value="1"/>
</dbReference>
<keyword evidence="2" id="KW-0067">ATP-binding</keyword>
<evidence type="ECO:0000256" key="1">
    <source>
        <dbReference type="ARBA" id="ARBA00022741"/>
    </source>
</evidence>
<dbReference type="GO" id="GO:0004016">
    <property type="term" value="F:adenylate cyclase activity"/>
    <property type="evidence" value="ECO:0007669"/>
    <property type="project" value="TreeGrafter"/>
</dbReference>
<feature type="domain" description="HTH luxR-type" evidence="3">
    <location>
        <begin position="864"/>
        <end position="925"/>
    </location>
</feature>
<dbReference type="InterPro" id="IPR036388">
    <property type="entry name" value="WH-like_DNA-bd_sf"/>
</dbReference>
<keyword evidence="1" id="KW-0547">Nucleotide-binding</keyword>
<dbReference type="InterPro" id="IPR027417">
    <property type="entry name" value="P-loop_NTPase"/>
</dbReference>
<dbReference type="GO" id="GO:0005524">
    <property type="term" value="F:ATP binding"/>
    <property type="evidence" value="ECO:0007669"/>
    <property type="project" value="UniProtKB-KW"/>
</dbReference>
<dbReference type="AlphaFoldDB" id="A0A9W4E3G5"/>
<dbReference type="CDD" id="cd06170">
    <property type="entry name" value="LuxR_C_like"/>
    <property type="match status" value="1"/>
</dbReference>
<dbReference type="InterPro" id="IPR016032">
    <property type="entry name" value="Sig_transdc_resp-reg_C-effctor"/>
</dbReference>